<dbReference type="InterPro" id="IPR013096">
    <property type="entry name" value="Cupin_2"/>
</dbReference>
<dbReference type="OrthoDB" id="9798709at2"/>
<dbReference type="Proteomes" id="UP000184749">
    <property type="component" value="Chromosome"/>
</dbReference>
<dbReference type="EMBL" id="CP017101">
    <property type="protein sequence ID" value="APO68486.1"/>
    <property type="molecule type" value="Genomic_DNA"/>
</dbReference>
<evidence type="ECO:0000313" key="3">
    <source>
        <dbReference type="Proteomes" id="UP000184749"/>
    </source>
</evidence>
<evidence type="ECO:0000259" key="1">
    <source>
        <dbReference type="Pfam" id="PF07883"/>
    </source>
</evidence>
<organism evidence="2 3">
    <name type="scientific">Rhizobium gallicum</name>
    <dbReference type="NCBI Taxonomy" id="56730"/>
    <lineage>
        <taxon>Bacteria</taxon>
        <taxon>Pseudomonadati</taxon>
        <taxon>Pseudomonadota</taxon>
        <taxon>Alphaproteobacteria</taxon>
        <taxon>Hyphomicrobiales</taxon>
        <taxon>Rhizobiaceae</taxon>
        <taxon>Rhizobium/Agrobacterium group</taxon>
        <taxon>Rhizobium</taxon>
    </lineage>
</organism>
<name>A0A1L5NKQ7_9HYPH</name>
<dbReference type="AlphaFoldDB" id="A0A1L5NKQ7"/>
<dbReference type="InterPro" id="IPR014710">
    <property type="entry name" value="RmlC-like_jellyroll"/>
</dbReference>
<dbReference type="InterPro" id="IPR011051">
    <property type="entry name" value="RmlC_Cupin_sf"/>
</dbReference>
<dbReference type="Pfam" id="PF07883">
    <property type="entry name" value="Cupin_2"/>
    <property type="match status" value="1"/>
</dbReference>
<evidence type="ECO:0000313" key="2">
    <source>
        <dbReference type="EMBL" id="APO68486.1"/>
    </source>
</evidence>
<dbReference type="STRING" id="56730.IE4872_CH02881"/>
<proteinExistence type="predicted"/>
<reference evidence="2 3" key="1">
    <citation type="submission" date="2016-09" db="EMBL/GenBank/DDBJ databases">
        <title>The complete genome sequences of Rhizobium gallicum, symbiovars gallicum and phaseoli, symbionts associated to common bean (Phaseolus vulgaris).</title>
        <authorList>
            <person name="Bustos P."/>
            <person name="Santamaria R.I."/>
            <person name="Perez-Carrascal O.M."/>
            <person name="Juarez S."/>
            <person name="Lozano L."/>
            <person name="Martinez-Flores I."/>
            <person name="Martinez-Romero E."/>
            <person name="Cevallos M."/>
            <person name="Romero D."/>
            <person name="Davila G."/>
            <person name="Gonzalez V."/>
        </authorList>
    </citation>
    <scope>NUCLEOTIDE SEQUENCE [LARGE SCALE GENOMIC DNA]</scope>
    <source>
        <strain evidence="2 3">IE4872</strain>
    </source>
</reference>
<dbReference type="PANTHER" id="PTHR36440">
    <property type="entry name" value="PUTATIVE (AFU_ORTHOLOGUE AFUA_8G07350)-RELATED"/>
    <property type="match status" value="1"/>
</dbReference>
<dbReference type="PANTHER" id="PTHR36440:SF1">
    <property type="entry name" value="PUTATIVE (AFU_ORTHOLOGUE AFUA_8G07350)-RELATED"/>
    <property type="match status" value="1"/>
</dbReference>
<gene>
    <name evidence="2" type="ORF">IE4872_CH02881</name>
</gene>
<dbReference type="SUPFAM" id="SSF51182">
    <property type="entry name" value="RmlC-like cupins"/>
    <property type="match status" value="1"/>
</dbReference>
<accession>A0A1L5NKQ7</accession>
<dbReference type="Gene3D" id="2.60.120.10">
    <property type="entry name" value="Jelly Rolls"/>
    <property type="match status" value="1"/>
</dbReference>
<feature type="domain" description="Cupin type-2" evidence="1">
    <location>
        <begin position="53"/>
        <end position="113"/>
    </location>
</feature>
<protein>
    <submittedName>
        <fullName evidence="2">Cupin 2 domain-containing protein</fullName>
    </submittedName>
</protein>
<sequence>MKECQMVTNFTRAQVSIPGNERVAMTPFGARMFIHALRTETGGAFGIWDTFTAPGEGPAPHTHTRETEMFRVVQSTYRFWCGGEEFDAPPGTIVVLPPHVEHAWRNIGSELGQMLGIATPGGCEGMFRDIAALGLGATSMDIAAVEARYGIINDETKALAITY</sequence>
<dbReference type="InterPro" id="IPR053146">
    <property type="entry name" value="QDO-like"/>
</dbReference>